<evidence type="ECO:0000313" key="4">
    <source>
        <dbReference type="EMBL" id="KPI82548.1"/>
    </source>
</evidence>
<feature type="chain" id="PRO_5005879641" evidence="3">
    <location>
        <begin position="23"/>
        <end position="253"/>
    </location>
</feature>
<reference evidence="4 5" key="1">
    <citation type="journal article" date="2015" name="PLoS Pathog.">
        <title>Leptomonas seymouri: Adaptations to the Dixenous Life Cycle Analyzed by Genome Sequencing, Transcriptome Profiling and Co-infection with Leishmania donovani.</title>
        <authorList>
            <person name="Kraeva N."/>
            <person name="Butenko A."/>
            <person name="Hlavacova J."/>
            <person name="Kostygov A."/>
            <person name="Myskova J."/>
            <person name="Grybchuk D."/>
            <person name="Lestinova T."/>
            <person name="Votypka J."/>
            <person name="Volf P."/>
            <person name="Opperdoes F."/>
            <person name="Flegontov P."/>
            <person name="Lukes J."/>
            <person name="Yurchenko V."/>
        </authorList>
    </citation>
    <scope>NUCLEOTIDE SEQUENCE [LARGE SCALE GENOMIC DNA]</scope>
    <source>
        <strain evidence="4 5">ATCC 30220</strain>
    </source>
</reference>
<proteinExistence type="inferred from homology"/>
<dbReference type="OMA" id="HTVHEED"/>
<dbReference type="PANTHER" id="PTHR11567:SF110">
    <property type="entry name" value="2-PHOSPHOXYLOSE PHOSPHATASE 1"/>
    <property type="match status" value="1"/>
</dbReference>
<dbReference type="SUPFAM" id="SSF53254">
    <property type="entry name" value="Phosphoglycerate mutase-like"/>
    <property type="match status" value="1"/>
</dbReference>
<sequence length="253" mass="28703">MKSLCVFVQAVLLLCLSVVALGAPDLKVVMVQVLHRHGARAAETSYNMTQICGSTPCGYLSWAGIEMLNNTGIFLRSRYNDDTTVVSEPMFPSKDYDLDIAYSRSTDVLRTLQSAEAFLRGFFPNLSALFPAVHTVHEEDDFLLYPNYAPQYEIFYNIDKPRVRSVCNPVTDKNFPDFKKLTEIGKEVYSERYCSDYETRSDCARKLFDIAAAMDSVGELDPYPLLKKNKDALGESARVLFEKEYAYNRSDVR</sequence>
<dbReference type="GO" id="GO:0016791">
    <property type="term" value="F:phosphatase activity"/>
    <property type="evidence" value="ECO:0007669"/>
    <property type="project" value="TreeGrafter"/>
</dbReference>
<dbReference type="InterPro" id="IPR000560">
    <property type="entry name" value="His_Pase_clade-2"/>
</dbReference>
<name>A0A0N1P9G2_LEPSE</name>
<comment type="similarity">
    <text evidence="1">Belongs to the histidine acid phosphatase family.</text>
</comment>
<dbReference type="CDD" id="cd07061">
    <property type="entry name" value="HP_HAP_like"/>
    <property type="match status" value="1"/>
</dbReference>
<dbReference type="OrthoDB" id="258392at2759"/>
<accession>A0A0N1P9G2</accession>
<dbReference type="InterPro" id="IPR029033">
    <property type="entry name" value="His_PPase_superfam"/>
</dbReference>
<protein>
    <submittedName>
        <fullName evidence="4">Membrane-bound acid phosphatase 2 (MBAP2)</fullName>
    </submittedName>
</protein>
<evidence type="ECO:0000256" key="1">
    <source>
        <dbReference type="ARBA" id="ARBA00005375"/>
    </source>
</evidence>
<dbReference type="AlphaFoldDB" id="A0A0N1P9G2"/>
<evidence type="ECO:0000313" key="5">
    <source>
        <dbReference type="Proteomes" id="UP000038009"/>
    </source>
</evidence>
<dbReference type="EMBL" id="LJSK01000781">
    <property type="protein sequence ID" value="KPI82548.1"/>
    <property type="molecule type" value="Genomic_DNA"/>
</dbReference>
<keyword evidence="2" id="KW-0378">Hydrolase</keyword>
<feature type="non-terminal residue" evidence="4">
    <location>
        <position position="253"/>
    </location>
</feature>
<gene>
    <name evidence="4" type="ORF">ABL78_8442</name>
</gene>
<dbReference type="Gene3D" id="3.40.50.1240">
    <property type="entry name" value="Phosphoglycerate mutase-like"/>
    <property type="match status" value="1"/>
</dbReference>
<keyword evidence="3" id="KW-0732">Signal</keyword>
<evidence type="ECO:0000256" key="3">
    <source>
        <dbReference type="SAM" id="SignalP"/>
    </source>
</evidence>
<dbReference type="Pfam" id="PF00328">
    <property type="entry name" value="His_Phos_2"/>
    <property type="match status" value="1"/>
</dbReference>
<organism evidence="4 5">
    <name type="scientific">Leptomonas seymouri</name>
    <dbReference type="NCBI Taxonomy" id="5684"/>
    <lineage>
        <taxon>Eukaryota</taxon>
        <taxon>Discoba</taxon>
        <taxon>Euglenozoa</taxon>
        <taxon>Kinetoplastea</taxon>
        <taxon>Metakinetoplastina</taxon>
        <taxon>Trypanosomatida</taxon>
        <taxon>Trypanosomatidae</taxon>
        <taxon>Leishmaniinae</taxon>
        <taxon>Leptomonas</taxon>
    </lineage>
</organism>
<dbReference type="VEuPathDB" id="TriTrypDB:Lsey_0783_0010"/>
<evidence type="ECO:0000256" key="2">
    <source>
        <dbReference type="ARBA" id="ARBA00022801"/>
    </source>
</evidence>
<comment type="caution">
    <text evidence="4">The sequence shown here is derived from an EMBL/GenBank/DDBJ whole genome shotgun (WGS) entry which is preliminary data.</text>
</comment>
<feature type="signal peptide" evidence="3">
    <location>
        <begin position="1"/>
        <end position="22"/>
    </location>
</feature>
<dbReference type="Proteomes" id="UP000038009">
    <property type="component" value="Unassembled WGS sequence"/>
</dbReference>
<dbReference type="InterPro" id="IPR050645">
    <property type="entry name" value="Histidine_acid_phosphatase"/>
</dbReference>
<keyword evidence="5" id="KW-1185">Reference proteome</keyword>
<dbReference type="PANTHER" id="PTHR11567">
    <property type="entry name" value="ACID PHOSPHATASE-RELATED"/>
    <property type="match status" value="1"/>
</dbReference>